<protein>
    <submittedName>
        <fullName evidence="2">Uncharacterized protein</fullName>
    </submittedName>
</protein>
<dbReference type="EMBL" id="MF668280">
    <property type="protein sequence ID" value="ASZ74760.1"/>
    <property type="molecule type" value="Genomic_DNA"/>
</dbReference>
<keyword evidence="3" id="KW-1185">Reference proteome</keyword>
<dbReference type="Proteomes" id="UP000226037">
    <property type="component" value="Segment"/>
</dbReference>
<sequence length="89" mass="9591">MMDGALAWDIQKWVNQERDMGGQGTAPSLSTREVESLATFLSENGWGSAKRDVSLGDIKGLVNKARKFADDLLGEPSSEPGKPADRKAV</sequence>
<feature type="region of interest" description="Disordered" evidence="1">
    <location>
        <begin position="70"/>
        <end position="89"/>
    </location>
</feature>
<evidence type="ECO:0000256" key="1">
    <source>
        <dbReference type="SAM" id="MobiDB-lite"/>
    </source>
</evidence>
<evidence type="ECO:0000313" key="3">
    <source>
        <dbReference type="Proteomes" id="UP000226037"/>
    </source>
</evidence>
<reference evidence="3" key="1">
    <citation type="submission" date="2017-08" db="EMBL/GenBank/DDBJ databases">
        <authorList>
            <person name="de Groot N.N."/>
        </authorList>
    </citation>
    <scope>NUCLEOTIDE SEQUENCE [LARGE SCALE GENOMIC DNA]</scope>
</reference>
<organism evidence="2 3">
    <name type="scientific">Mycobacterium phage Phabba</name>
    <dbReference type="NCBI Taxonomy" id="2027899"/>
    <lineage>
        <taxon>Viruses</taxon>
        <taxon>Duplodnaviria</taxon>
        <taxon>Heunggongvirae</taxon>
        <taxon>Uroviricota</taxon>
        <taxon>Caudoviricetes</taxon>
        <taxon>Ceeclamvirinae</taxon>
        <taxon>Myrnavirus</taxon>
        <taxon>Myrnavirus phabba</taxon>
        <taxon>Myranavirus phabba</taxon>
    </lineage>
</organism>
<accession>A0A249XSY0</accession>
<gene>
    <name evidence="2" type="ORF">SEA_PHABBA_223</name>
</gene>
<evidence type="ECO:0000313" key="2">
    <source>
        <dbReference type="EMBL" id="ASZ74760.1"/>
    </source>
</evidence>
<proteinExistence type="predicted"/>
<name>A0A249XSY0_9CAUD</name>